<dbReference type="RefSeq" id="WP_120466677.1">
    <property type="nucleotide sequence ID" value="NZ_RAYQ01000002.1"/>
</dbReference>
<keyword evidence="1" id="KW-0238">DNA-binding</keyword>
<proteinExistence type="predicted"/>
<sequence>MSIGKVIRKYRKAQNMTQEEMAGRLGVTAPAVNKWENENSYPDIMLLAPIARLLAISLDTLLSFQENLTQEEVNAMVRQAEAMLKGKPYGEALEWAKKKIEQYPNCEQLILYMAVIFDAQRITQEIPDGEKYDDYFCSLYIRALDSREEATRIRAADSLVGFYMRKEQYEKAEEYLKYLSLQNPVRKIRQAEIYGKTDRKREAYKAYEELLFSDYQRASAELHGMYMLALGSNDMERARMLVDKQRELARCFEMGSYHEASCGMELAVREKDADTVLTIMEEMLAGIGEICGYRESPLYEHMELKAVSEEFLKEIRKNLLECFQDEESYGFLKNDKRWQNIRKMH</sequence>
<dbReference type="AlphaFoldDB" id="A0A3A9B2L2"/>
<dbReference type="EMBL" id="RAYQ01000002">
    <property type="protein sequence ID" value="RKI93696.1"/>
    <property type="molecule type" value="Genomic_DNA"/>
</dbReference>
<dbReference type="PANTHER" id="PTHR46558">
    <property type="entry name" value="TRACRIPTIONAL REGULATORY PROTEIN-RELATED-RELATED"/>
    <property type="match status" value="1"/>
</dbReference>
<accession>A0A3A9B2L2</accession>
<dbReference type="SMART" id="SM00530">
    <property type="entry name" value="HTH_XRE"/>
    <property type="match status" value="1"/>
</dbReference>
<dbReference type="Gene3D" id="1.25.40.10">
    <property type="entry name" value="Tetratricopeptide repeat domain"/>
    <property type="match status" value="1"/>
</dbReference>
<dbReference type="InterPro" id="IPR011990">
    <property type="entry name" value="TPR-like_helical_dom_sf"/>
</dbReference>
<evidence type="ECO:0000259" key="2">
    <source>
        <dbReference type="PROSITE" id="PS50943"/>
    </source>
</evidence>
<name>A0A3A9B2L2_9FIRM</name>
<dbReference type="CDD" id="cd00093">
    <property type="entry name" value="HTH_XRE"/>
    <property type="match status" value="1"/>
</dbReference>
<protein>
    <submittedName>
        <fullName evidence="3">XRE family transcriptional regulator</fullName>
    </submittedName>
</protein>
<dbReference type="GO" id="GO:0003677">
    <property type="term" value="F:DNA binding"/>
    <property type="evidence" value="ECO:0007669"/>
    <property type="project" value="UniProtKB-KW"/>
</dbReference>
<dbReference type="SUPFAM" id="SSF81901">
    <property type="entry name" value="HCP-like"/>
    <property type="match status" value="1"/>
</dbReference>
<evidence type="ECO:0000256" key="1">
    <source>
        <dbReference type="ARBA" id="ARBA00023125"/>
    </source>
</evidence>
<reference evidence="3 4" key="1">
    <citation type="submission" date="2018-09" db="EMBL/GenBank/DDBJ databases">
        <title>Murine metabolic-syndrome-specific gut microbial biobank.</title>
        <authorList>
            <person name="Liu C."/>
        </authorList>
    </citation>
    <scope>NUCLEOTIDE SEQUENCE [LARGE SCALE GENOMIC DNA]</scope>
    <source>
        <strain evidence="3 4">0.1xD8-82</strain>
    </source>
</reference>
<dbReference type="PANTHER" id="PTHR46558:SF11">
    <property type="entry name" value="HTH-TYPE TRANSCRIPTIONAL REGULATOR XRE"/>
    <property type="match status" value="1"/>
</dbReference>
<dbReference type="Proteomes" id="UP000280696">
    <property type="component" value="Unassembled WGS sequence"/>
</dbReference>
<keyword evidence="4" id="KW-1185">Reference proteome</keyword>
<evidence type="ECO:0000313" key="4">
    <source>
        <dbReference type="Proteomes" id="UP000280696"/>
    </source>
</evidence>
<dbReference type="InterPro" id="IPR001387">
    <property type="entry name" value="Cro/C1-type_HTH"/>
</dbReference>
<gene>
    <name evidence="3" type="ORF">D7V94_03165</name>
</gene>
<dbReference type="Pfam" id="PF01381">
    <property type="entry name" value="HTH_3"/>
    <property type="match status" value="1"/>
</dbReference>
<dbReference type="Gene3D" id="1.10.260.40">
    <property type="entry name" value="lambda repressor-like DNA-binding domains"/>
    <property type="match status" value="1"/>
</dbReference>
<dbReference type="InterPro" id="IPR010982">
    <property type="entry name" value="Lambda_DNA-bd_dom_sf"/>
</dbReference>
<organism evidence="3 4">
    <name type="scientific">Parablautia intestinalis</name>
    <dbReference type="NCBI Taxonomy" id="2320100"/>
    <lineage>
        <taxon>Bacteria</taxon>
        <taxon>Bacillati</taxon>
        <taxon>Bacillota</taxon>
        <taxon>Clostridia</taxon>
        <taxon>Lachnospirales</taxon>
        <taxon>Lachnospiraceae</taxon>
        <taxon>Parablautia</taxon>
    </lineage>
</organism>
<dbReference type="SUPFAM" id="SSF47413">
    <property type="entry name" value="lambda repressor-like DNA-binding domains"/>
    <property type="match status" value="1"/>
</dbReference>
<feature type="domain" description="HTH cro/C1-type" evidence="2">
    <location>
        <begin position="7"/>
        <end position="61"/>
    </location>
</feature>
<comment type="caution">
    <text evidence="3">The sequence shown here is derived from an EMBL/GenBank/DDBJ whole genome shotgun (WGS) entry which is preliminary data.</text>
</comment>
<dbReference type="PROSITE" id="PS50943">
    <property type="entry name" value="HTH_CROC1"/>
    <property type="match status" value="1"/>
</dbReference>
<dbReference type="OrthoDB" id="9812495at2"/>
<evidence type="ECO:0000313" key="3">
    <source>
        <dbReference type="EMBL" id="RKI93696.1"/>
    </source>
</evidence>